<organism evidence="2 3">
    <name type="scientific">Thioclava atlantica</name>
    <dbReference type="NCBI Taxonomy" id="1317124"/>
    <lineage>
        <taxon>Bacteria</taxon>
        <taxon>Pseudomonadati</taxon>
        <taxon>Pseudomonadota</taxon>
        <taxon>Alphaproteobacteria</taxon>
        <taxon>Rhodobacterales</taxon>
        <taxon>Paracoccaceae</taxon>
        <taxon>Thioclava</taxon>
    </lineage>
</organism>
<dbReference type="AlphaFoldDB" id="A0A085TUL3"/>
<name>A0A085TUL3_9RHOB</name>
<dbReference type="RefSeq" id="WP_038147146.1">
    <property type="nucleotide sequence ID" value="NZ_AQRC01000010.1"/>
</dbReference>
<keyword evidence="3" id="KW-1185">Reference proteome</keyword>
<dbReference type="OrthoDB" id="7351979at2"/>
<evidence type="ECO:0000313" key="3">
    <source>
        <dbReference type="Proteomes" id="UP000028607"/>
    </source>
</evidence>
<dbReference type="PATRIC" id="fig|1317124.6.peg.2568"/>
<evidence type="ECO:0000313" key="2">
    <source>
        <dbReference type="EMBL" id="KFE34410.1"/>
    </source>
</evidence>
<sequence length="134" mass="15634">MPELSDFAGEWALTREIRHADGSEARFEGAARFVPEGEGLLYLEEGALILPGGQRMRAERRYLWRTEGGRIAVFFEDGRPFHSFAPDAPEAAHWCDPDDYRVTYEFAHWPDWRAEWRVRGPRKDYVMISDYRPA</sequence>
<feature type="domain" description="DUF6314" evidence="1">
    <location>
        <begin position="7"/>
        <end position="132"/>
    </location>
</feature>
<dbReference type="EMBL" id="AQRC01000010">
    <property type="protein sequence ID" value="KFE34410.1"/>
    <property type="molecule type" value="Genomic_DNA"/>
</dbReference>
<proteinExistence type="predicted"/>
<dbReference type="InterPro" id="IPR045632">
    <property type="entry name" value="DUF6314"/>
</dbReference>
<evidence type="ECO:0000259" key="1">
    <source>
        <dbReference type="Pfam" id="PF19834"/>
    </source>
</evidence>
<protein>
    <recommendedName>
        <fullName evidence="1">DUF6314 domain-containing protein</fullName>
    </recommendedName>
</protein>
<comment type="caution">
    <text evidence="2">The sequence shown here is derived from an EMBL/GenBank/DDBJ whole genome shotgun (WGS) entry which is preliminary data.</text>
</comment>
<reference evidence="3" key="1">
    <citation type="submission" date="2013-04" db="EMBL/GenBank/DDBJ databases">
        <title>Thioclava sp. 13D2W-2 Genome Sequencing.</title>
        <authorList>
            <person name="Lai Q."/>
            <person name="Li G."/>
            <person name="Shao Z."/>
        </authorList>
    </citation>
    <scope>NUCLEOTIDE SEQUENCE [LARGE SCALE GENOMIC DNA]</scope>
    <source>
        <strain evidence="3">13D2W-2</strain>
    </source>
</reference>
<dbReference type="Pfam" id="PF19834">
    <property type="entry name" value="DUF6314"/>
    <property type="match status" value="1"/>
</dbReference>
<accession>A0A085TUL3</accession>
<reference evidence="2 3" key="2">
    <citation type="journal article" date="2015" name="Antonie Van Leeuwenhoek">
        <title>Thioclava indica sp. nov., isolated from surface seawater of the Indian Ocean.</title>
        <authorList>
            <person name="Liu Y."/>
            <person name="Lai Q."/>
            <person name="Du J."/>
            <person name="Xu H."/>
            <person name="Jiang L."/>
            <person name="Shao Z."/>
        </authorList>
    </citation>
    <scope>NUCLEOTIDE SEQUENCE [LARGE SCALE GENOMIC DNA]</scope>
    <source>
        <strain evidence="2 3">13D2W-2</strain>
    </source>
</reference>
<gene>
    <name evidence="2" type="ORF">DW2_12695</name>
</gene>
<dbReference type="Proteomes" id="UP000028607">
    <property type="component" value="Unassembled WGS sequence"/>
</dbReference>
<dbReference type="eggNOG" id="ENOG5032RWA">
    <property type="taxonomic scope" value="Bacteria"/>
</dbReference>
<dbReference type="STRING" id="1317124.DW2_12695"/>